<evidence type="ECO:0000313" key="2">
    <source>
        <dbReference type="EMBL" id="GJT82962.1"/>
    </source>
</evidence>
<gene>
    <name evidence="2" type="ORF">Tco_1057304</name>
</gene>
<feature type="compositionally biased region" description="Low complexity" evidence="1">
    <location>
        <begin position="218"/>
        <end position="231"/>
    </location>
</feature>
<comment type="caution">
    <text evidence="2">The sequence shown here is derived from an EMBL/GenBank/DDBJ whole genome shotgun (WGS) entry which is preliminary data.</text>
</comment>
<dbReference type="EMBL" id="BQNB010019217">
    <property type="protein sequence ID" value="GJT82962.1"/>
    <property type="molecule type" value="Genomic_DNA"/>
</dbReference>
<reference evidence="2" key="2">
    <citation type="submission" date="2022-01" db="EMBL/GenBank/DDBJ databases">
        <authorList>
            <person name="Yamashiro T."/>
            <person name="Shiraishi A."/>
            <person name="Satake H."/>
            <person name="Nakayama K."/>
        </authorList>
    </citation>
    <scope>NUCLEOTIDE SEQUENCE</scope>
</reference>
<proteinExistence type="predicted"/>
<evidence type="ECO:0000313" key="3">
    <source>
        <dbReference type="Proteomes" id="UP001151760"/>
    </source>
</evidence>
<evidence type="ECO:0000256" key="1">
    <source>
        <dbReference type="SAM" id="MobiDB-lite"/>
    </source>
</evidence>
<feature type="compositionally biased region" description="Acidic residues" evidence="1">
    <location>
        <begin position="322"/>
        <end position="335"/>
    </location>
</feature>
<protein>
    <submittedName>
        <fullName evidence="2">Uncharacterized protein</fullName>
    </submittedName>
</protein>
<dbReference type="Proteomes" id="UP001151760">
    <property type="component" value="Unassembled WGS sequence"/>
</dbReference>
<feature type="region of interest" description="Disordered" evidence="1">
    <location>
        <begin position="1"/>
        <end position="29"/>
    </location>
</feature>
<sequence length="355" mass="38480">MERGFLSQKGSGGGRGVKKKNKDVAAKDGVSPSVTVKTVVMEKQSSLVDTSVPTAENMELCSYPPLPMQGSTLAGNTPGMSSYANVTGNTPGKKALNFRTLYTPGKIGLMSSYARAMIELQADEELKDTIVEECPKNIGVGVAKNLKKPSQTSKGVSVGLKVGFKPHKEYRHVPKKATANSSGNKKKGVEPINELSNSNPFDVLDTADNDIELGTNGGTSNSGNKGANSSGSSFWNVENNSTNTTPIIDKIGKYENLIIDGQAILMDEDGNPVKKVEYLGDHDSEDEVASVDNDMAYFMASERGFRKEQWRDSYGNGNYNDDPNDDDMYEGQDLPEELQTICDNLDIRVRGRKKK</sequence>
<feature type="compositionally biased region" description="Low complexity" evidence="1">
    <location>
        <begin position="312"/>
        <end position="321"/>
    </location>
</feature>
<feature type="region of interest" description="Disordered" evidence="1">
    <location>
        <begin position="174"/>
        <end position="231"/>
    </location>
</feature>
<name>A0ABQ5H6T0_9ASTR</name>
<reference evidence="2" key="1">
    <citation type="journal article" date="2022" name="Int. J. Mol. Sci.">
        <title>Draft Genome of Tanacetum Coccineum: Genomic Comparison of Closely Related Tanacetum-Family Plants.</title>
        <authorList>
            <person name="Yamashiro T."/>
            <person name="Shiraishi A."/>
            <person name="Nakayama K."/>
            <person name="Satake H."/>
        </authorList>
    </citation>
    <scope>NUCLEOTIDE SEQUENCE</scope>
</reference>
<accession>A0ABQ5H6T0</accession>
<keyword evidence="3" id="KW-1185">Reference proteome</keyword>
<feature type="region of interest" description="Disordered" evidence="1">
    <location>
        <begin position="311"/>
        <end position="335"/>
    </location>
</feature>
<organism evidence="2 3">
    <name type="scientific">Tanacetum coccineum</name>
    <dbReference type="NCBI Taxonomy" id="301880"/>
    <lineage>
        <taxon>Eukaryota</taxon>
        <taxon>Viridiplantae</taxon>
        <taxon>Streptophyta</taxon>
        <taxon>Embryophyta</taxon>
        <taxon>Tracheophyta</taxon>
        <taxon>Spermatophyta</taxon>
        <taxon>Magnoliopsida</taxon>
        <taxon>eudicotyledons</taxon>
        <taxon>Gunneridae</taxon>
        <taxon>Pentapetalae</taxon>
        <taxon>asterids</taxon>
        <taxon>campanulids</taxon>
        <taxon>Asterales</taxon>
        <taxon>Asteraceae</taxon>
        <taxon>Asteroideae</taxon>
        <taxon>Anthemideae</taxon>
        <taxon>Anthemidinae</taxon>
        <taxon>Tanacetum</taxon>
    </lineage>
</organism>